<evidence type="ECO:0000256" key="12">
    <source>
        <dbReference type="SAM" id="Coils"/>
    </source>
</evidence>
<dbReference type="SUPFAM" id="SSF47095">
    <property type="entry name" value="HMG-box"/>
    <property type="match status" value="1"/>
</dbReference>
<evidence type="ECO:0000256" key="11">
    <source>
        <dbReference type="PROSITE-ProRule" id="PRU00267"/>
    </source>
</evidence>
<dbReference type="Gene3D" id="1.10.30.10">
    <property type="entry name" value="High mobility group box domain"/>
    <property type="match status" value="1"/>
</dbReference>
<reference evidence="14" key="1">
    <citation type="journal article" date="2023" name="IScience">
        <title>Live-bearing cockroach genome reveals convergent evolutionary mechanisms linked to viviparity in insects and beyond.</title>
        <authorList>
            <person name="Fouks B."/>
            <person name="Harrison M.C."/>
            <person name="Mikhailova A.A."/>
            <person name="Marchal E."/>
            <person name="English S."/>
            <person name="Carruthers M."/>
            <person name="Jennings E.C."/>
            <person name="Chiamaka E.L."/>
            <person name="Frigard R.A."/>
            <person name="Pippel M."/>
            <person name="Attardo G.M."/>
            <person name="Benoit J.B."/>
            <person name="Bornberg-Bauer E."/>
            <person name="Tobe S.S."/>
        </authorList>
    </citation>
    <scope>NUCLEOTIDE SEQUENCE</scope>
    <source>
        <strain evidence="14">Stay&amp;Tobe</strain>
    </source>
</reference>
<dbReference type="GO" id="GO:0030154">
    <property type="term" value="P:cell differentiation"/>
    <property type="evidence" value="ECO:0007669"/>
    <property type="project" value="UniProtKB-KW"/>
</dbReference>
<name>A0AAD8E3W4_DIPPU</name>
<feature type="coiled-coil region" evidence="12">
    <location>
        <begin position="87"/>
        <end position="118"/>
    </location>
</feature>
<evidence type="ECO:0000256" key="4">
    <source>
        <dbReference type="ARBA" id="ARBA00022473"/>
    </source>
</evidence>
<dbReference type="AlphaFoldDB" id="A0AAD8E3W4"/>
<comment type="similarity">
    <text evidence="3">Belongs to the maelstrom family.</text>
</comment>
<evidence type="ECO:0000256" key="5">
    <source>
        <dbReference type="ARBA" id="ARBA00022490"/>
    </source>
</evidence>
<dbReference type="GO" id="GO:0060964">
    <property type="term" value="P:regulation of miRNA-mediated gene silencing"/>
    <property type="evidence" value="ECO:0007669"/>
    <property type="project" value="InterPro"/>
</dbReference>
<keyword evidence="15" id="KW-1185">Reference proteome</keyword>
<gene>
    <name evidence="14" type="ORF">L9F63_007218</name>
</gene>
<dbReference type="PANTHER" id="PTHR21358:SF4">
    <property type="entry name" value="PROTEIN MAELSTROM HOMOLOG"/>
    <property type="match status" value="1"/>
</dbReference>
<feature type="domain" description="HMG box" evidence="13">
    <location>
        <begin position="10"/>
        <end position="80"/>
    </location>
</feature>
<dbReference type="EMBL" id="JASPKZ010009814">
    <property type="protein sequence ID" value="KAJ9575906.1"/>
    <property type="molecule type" value="Genomic_DNA"/>
</dbReference>
<dbReference type="InterPro" id="IPR036910">
    <property type="entry name" value="HMG_box_dom_sf"/>
</dbReference>
<sequence length="480" mass="54854">MAQANQSKKKKQPKNAFYFFMVDYKSKQENKGKRFPGGLKEVADKAAPIWKALGPDDKFIYEEEARREKERDKSNLENKFTTQGKSYAQVEREKNEQLEQYSKMMNEIQSTVNSLDAETTLTTYPFHIIHVNYYCRQENGVYTPCEIALAEFNFAEGVRRTYHTLINPGQIPLGYKYEAVSLSKETHQIPVPPDEFGGETDYYKVFTNVKRFVMGKKGKYLFPYYTRQDSVDAVKSVLSKLQEDFSEKIEFRIYPLTTLFFELRNACVSVQDGQGFPAYSLAERELDRDVFNFTRGISCEFHEETDALPYCSLSCVKRWSYLIMDHCCMDLGIDLKPGQHCPMQADVSHHRKLASRPTSVAGDRIISNDDCSDSNSESGWIKHTDSGSTTTVKEEKPLAPCRLPKTRPEAFTVVGDGKNYEDDFPAIGVSKRRPLEGEPVPVAGRGRMMQPRLTNPITLGRGRSLVVNLKEEDLKNLNLE</sequence>
<evidence type="ECO:0000256" key="3">
    <source>
        <dbReference type="ARBA" id="ARBA00007057"/>
    </source>
</evidence>
<comment type="subcellular location">
    <subcellularLocation>
        <location evidence="2">Cytoplasm</location>
    </subcellularLocation>
    <subcellularLocation>
        <location evidence="1">Nucleus</location>
    </subcellularLocation>
</comment>
<evidence type="ECO:0000256" key="8">
    <source>
        <dbReference type="ARBA" id="ARBA00023158"/>
    </source>
</evidence>
<dbReference type="InterPro" id="IPR039259">
    <property type="entry name" value="Protein_maelstrom"/>
</dbReference>
<evidence type="ECO:0000256" key="2">
    <source>
        <dbReference type="ARBA" id="ARBA00004496"/>
    </source>
</evidence>
<dbReference type="Pfam" id="PF09011">
    <property type="entry name" value="HMG_box_2"/>
    <property type="match status" value="1"/>
</dbReference>
<keyword evidence="10" id="KW-0469">Meiosis</keyword>
<dbReference type="GO" id="GO:0007283">
    <property type="term" value="P:spermatogenesis"/>
    <property type="evidence" value="ECO:0007669"/>
    <property type="project" value="TreeGrafter"/>
</dbReference>
<dbReference type="InterPro" id="IPR009071">
    <property type="entry name" value="HMG_box_dom"/>
</dbReference>
<dbReference type="GO" id="GO:0005634">
    <property type="term" value="C:nucleus"/>
    <property type="evidence" value="ECO:0007669"/>
    <property type="project" value="UniProtKB-SubCell"/>
</dbReference>
<dbReference type="GO" id="GO:0034587">
    <property type="term" value="P:piRNA processing"/>
    <property type="evidence" value="ECO:0007669"/>
    <property type="project" value="TreeGrafter"/>
</dbReference>
<dbReference type="GO" id="GO:0043565">
    <property type="term" value="F:sequence-specific DNA binding"/>
    <property type="evidence" value="ECO:0007669"/>
    <property type="project" value="TreeGrafter"/>
</dbReference>
<dbReference type="Pfam" id="PF13017">
    <property type="entry name" value="Maelstrom"/>
    <property type="match status" value="1"/>
</dbReference>
<dbReference type="GO" id="GO:0043186">
    <property type="term" value="C:P granule"/>
    <property type="evidence" value="ECO:0007669"/>
    <property type="project" value="TreeGrafter"/>
</dbReference>
<evidence type="ECO:0000256" key="1">
    <source>
        <dbReference type="ARBA" id="ARBA00004123"/>
    </source>
</evidence>
<keyword evidence="9 11" id="KW-0539">Nucleus</keyword>
<dbReference type="Proteomes" id="UP001233999">
    <property type="component" value="Unassembled WGS sequence"/>
</dbReference>
<protein>
    <recommendedName>
        <fullName evidence="13">HMG box domain-containing protein</fullName>
    </recommendedName>
</protein>
<reference evidence="14" key="2">
    <citation type="submission" date="2023-05" db="EMBL/GenBank/DDBJ databases">
        <authorList>
            <person name="Fouks B."/>
        </authorList>
    </citation>
    <scope>NUCLEOTIDE SEQUENCE</scope>
    <source>
        <strain evidence="14">Stay&amp;Tobe</strain>
        <tissue evidence="14">Testes</tissue>
    </source>
</reference>
<evidence type="ECO:0000256" key="7">
    <source>
        <dbReference type="ARBA" id="ARBA00023125"/>
    </source>
</evidence>
<evidence type="ECO:0000256" key="9">
    <source>
        <dbReference type="ARBA" id="ARBA00023242"/>
    </source>
</evidence>
<keyword evidence="12" id="KW-0175">Coiled coil</keyword>
<evidence type="ECO:0000313" key="15">
    <source>
        <dbReference type="Proteomes" id="UP001233999"/>
    </source>
</evidence>
<evidence type="ECO:0000256" key="10">
    <source>
        <dbReference type="ARBA" id="ARBA00023254"/>
    </source>
</evidence>
<keyword evidence="6" id="KW-0221">Differentiation</keyword>
<accession>A0AAD8E3W4</accession>
<organism evidence="14 15">
    <name type="scientific">Diploptera punctata</name>
    <name type="common">Pacific beetle cockroach</name>
    <dbReference type="NCBI Taxonomy" id="6984"/>
    <lineage>
        <taxon>Eukaryota</taxon>
        <taxon>Metazoa</taxon>
        <taxon>Ecdysozoa</taxon>
        <taxon>Arthropoda</taxon>
        <taxon>Hexapoda</taxon>
        <taxon>Insecta</taxon>
        <taxon>Pterygota</taxon>
        <taxon>Neoptera</taxon>
        <taxon>Polyneoptera</taxon>
        <taxon>Dictyoptera</taxon>
        <taxon>Blattodea</taxon>
        <taxon>Blaberoidea</taxon>
        <taxon>Blaberidae</taxon>
        <taxon>Diplopterinae</taxon>
        <taxon>Diploptera</taxon>
    </lineage>
</organism>
<dbReference type="CDD" id="cd21992">
    <property type="entry name" value="HMG-box_MAEL"/>
    <property type="match status" value="1"/>
</dbReference>
<keyword evidence="8" id="KW-0943">RNA-mediated gene silencing</keyword>
<evidence type="ECO:0000256" key="6">
    <source>
        <dbReference type="ARBA" id="ARBA00022782"/>
    </source>
</evidence>
<keyword evidence="4" id="KW-0217">Developmental protein</keyword>
<dbReference type="GO" id="GO:0045892">
    <property type="term" value="P:negative regulation of DNA-templated transcription"/>
    <property type="evidence" value="ECO:0007669"/>
    <property type="project" value="TreeGrafter"/>
</dbReference>
<dbReference type="SMART" id="SM00398">
    <property type="entry name" value="HMG"/>
    <property type="match status" value="1"/>
</dbReference>
<dbReference type="PANTHER" id="PTHR21358">
    <property type="entry name" value="PROTEIN MAELSTROM HOMOLOG"/>
    <property type="match status" value="1"/>
</dbReference>
<dbReference type="InterPro" id="IPR024970">
    <property type="entry name" value="Maelstrom"/>
</dbReference>
<keyword evidence="7 11" id="KW-0238">DNA-binding</keyword>
<comment type="caution">
    <text evidence="14">The sequence shown here is derived from an EMBL/GenBank/DDBJ whole genome shotgun (WGS) entry which is preliminary data.</text>
</comment>
<dbReference type="GO" id="GO:0007140">
    <property type="term" value="P:male meiotic nuclear division"/>
    <property type="evidence" value="ECO:0007669"/>
    <property type="project" value="TreeGrafter"/>
</dbReference>
<dbReference type="PROSITE" id="PS50118">
    <property type="entry name" value="HMG_BOX_2"/>
    <property type="match status" value="1"/>
</dbReference>
<feature type="DNA-binding region" description="HMG box" evidence="11">
    <location>
        <begin position="10"/>
        <end position="80"/>
    </location>
</feature>
<evidence type="ECO:0000259" key="13">
    <source>
        <dbReference type="PROSITE" id="PS50118"/>
    </source>
</evidence>
<proteinExistence type="inferred from homology"/>
<keyword evidence="5" id="KW-0963">Cytoplasm</keyword>
<evidence type="ECO:0000313" key="14">
    <source>
        <dbReference type="EMBL" id="KAJ9575906.1"/>
    </source>
</evidence>